<dbReference type="InterPro" id="IPR033985">
    <property type="entry name" value="SusD-like_N"/>
</dbReference>
<sequence length="630" mass="72160">MRIKIVMLSAFILLVACMSSCKKYLDIVPDNVATLENAFAMRGEAEKYLFTCYSYMPRDGEINGTPALFGGDEVWELPDISETSAYRRLAEGNQNVIDPIGNVYWTEMYRAIRDCNIFLDNIGPVPDMEMQEKRQWIAEVKTLKAYYHFLLVRMYGPIPVIRVNLPVSAGVKEVKVFREPVDSCFGYIAQLLDEAKDDLPETIIDPQYYGKINKPIAYSLKAKVLTFAASPLFNGNAEQSGLKNSDGTPLFNSEYSEAKWQRAAGACREAIAVCEKAGIKIYEHPNVKAAFLISDTTQTELSLRMAFSEKWNSEIIWANTQSWVGRIQVIGAPDWAPSTQARVWMDNRYNAPLKVAEQFYTNNGLPINEDKTWNYGERYTTRLAPAGHRLYIRNGFPTASLNMNREPRFYANLGFDGGIWYGQGKFNDKLESDLYWLQFKLGDPIGKSSAFNGPVTGYPIKKWIHPDNVRSPSSYTTIPYPWPIMRLADLYLLYSECLNEAKGPDAEVFSYLDKVRERAGIPAVQRAWTDFSTNPAKITTKNGLREIIQRERLNELAFEQQRFWDIRRWKLAITEMNKAITGWNIYGSTTETYYRPTNIFQQRFGIKDYFWPIAESNLNVNTNLVQNLGW</sequence>
<evidence type="ECO:0000256" key="2">
    <source>
        <dbReference type="ARBA" id="ARBA00006275"/>
    </source>
</evidence>
<comment type="similarity">
    <text evidence="2">Belongs to the SusD family.</text>
</comment>
<evidence type="ECO:0000256" key="4">
    <source>
        <dbReference type="ARBA" id="ARBA00023136"/>
    </source>
</evidence>
<feature type="chain" id="PRO_5047392409" evidence="6">
    <location>
        <begin position="24"/>
        <end position="630"/>
    </location>
</feature>
<dbReference type="Pfam" id="PF07980">
    <property type="entry name" value="SusD_RagB"/>
    <property type="match status" value="1"/>
</dbReference>
<dbReference type="Proteomes" id="UP001325680">
    <property type="component" value="Chromosome"/>
</dbReference>
<keyword evidence="4" id="KW-0472">Membrane</keyword>
<keyword evidence="10" id="KW-1185">Reference proteome</keyword>
<protein>
    <submittedName>
        <fullName evidence="9">RagB/SusD family nutrient uptake outer membrane protein</fullName>
    </submittedName>
</protein>
<dbReference type="RefSeq" id="WP_114791467.1">
    <property type="nucleotide sequence ID" value="NZ_CP139960.1"/>
</dbReference>
<comment type="subcellular location">
    <subcellularLocation>
        <location evidence="1">Cell outer membrane</location>
    </subcellularLocation>
</comment>
<proteinExistence type="inferred from homology"/>
<dbReference type="Gene3D" id="1.25.40.390">
    <property type="match status" value="1"/>
</dbReference>
<dbReference type="EMBL" id="CP139960">
    <property type="protein sequence ID" value="WQD38543.1"/>
    <property type="molecule type" value="Genomic_DNA"/>
</dbReference>
<evidence type="ECO:0000256" key="3">
    <source>
        <dbReference type="ARBA" id="ARBA00022729"/>
    </source>
</evidence>
<feature type="domain" description="SusD-like N-terminal" evidence="8">
    <location>
        <begin position="98"/>
        <end position="224"/>
    </location>
</feature>
<dbReference type="SUPFAM" id="SSF48452">
    <property type="entry name" value="TPR-like"/>
    <property type="match status" value="1"/>
</dbReference>
<evidence type="ECO:0000259" key="8">
    <source>
        <dbReference type="Pfam" id="PF14322"/>
    </source>
</evidence>
<feature type="domain" description="RagB/SusD" evidence="7">
    <location>
        <begin position="347"/>
        <end position="630"/>
    </location>
</feature>
<evidence type="ECO:0000256" key="1">
    <source>
        <dbReference type="ARBA" id="ARBA00004442"/>
    </source>
</evidence>
<reference evidence="9 10" key="1">
    <citation type="submission" date="2023-12" db="EMBL/GenBank/DDBJ databases">
        <title>Genome sequencing and assembly of bacterial species from a model synthetic community.</title>
        <authorList>
            <person name="Hogle S.L."/>
        </authorList>
    </citation>
    <scope>NUCLEOTIDE SEQUENCE [LARGE SCALE GENOMIC DNA]</scope>
    <source>
        <strain evidence="9 10">HAMBI_3031</strain>
    </source>
</reference>
<evidence type="ECO:0000256" key="5">
    <source>
        <dbReference type="ARBA" id="ARBA00023237"/>
    </source>
</evidence>
<keyword evidence="5" id="KW-0998">Cell outer membrane</keyword>
<accession>A0ABZ0W5K2</accession>
<dbReference type="PROSITE" id="PS51257">
    <property type="entry name" value="PROKAR_LIPOPROTEIN"/>
    <property type="match status" value="1"/>
</dbReference>
<evidence type="ECO:0000313" key="9">
    <source>
        <dbReference type="EMBL" id="WQD38543.1"/>
    </source>
</evidence>
<feature type="signal peptide" evidence="6">
    <location>
        <begin position="1"/>
        <end position="23"/>
    </location>
</feature>
<dbReference type="InterPro" id="IPR012944">
    <property type="entry name" value="SusD_RagB_dom"/>
</dbReference>
<dbReference type="Pfam" id="PF14322">
    <property type="entry name" value="SusD-like_3"/>
    <property type="match status" value="1"/>
</dbReference>
<evidence type="ECO:0000313" key="10">
    <source>
        <dbReference type="Proteomes" id="UP001325680"/>
    </source>
</evidence>
<evidence type="ECO:0000259" key="7">
    <source>
        <dbReference type="Pfam" id="PF07980"/>
    </source>
</evidence>
<dbReference type="InterPro" id="IPR011990">
    <property type="entry name" value="TPR-like_helical_dom_sf"/>
</dbReference>
<gene>
    <name evidence="9" type="ORF">U0035_00085</name>
</gene>
<name>A0ABZ0W5K2_9BACT</name>
<keyword evidence="3 6" id="KW-0732">Signal</keyword>
<evidence type="ECO:0000256" key="6">
    <source>
        <dbReference type="SAM" id="SignalP"/>
    </source>
</evidence>
<organism evidence="9 10">
    <name type="scientific">Niabella yanshanensis</name>
    <dbReference type="NCBI Taxonomy" id="577386"/>
    <lineage>
        <taxon>Bacteria</taxon>
        <taxon>Pseudomonadati</taxon>
        <taxon>Bacteroidota</taxon>
        <taxon>Chitinophagia</taxon>
        <taxon>Chitinophagales</taxon>
        <taxon>Chitinophagaceae</taxon>
        <taxon>Niabella</taxon>
    </lineage>
</organism>